<evidence type="ECO:0008006" key="14">
    <source>
        <dbReference type="Google" id="ProtNLM"/>
    </source>
</evidence>
<feature type="compositionally biased region" description="Basic residues" evidence="8">
    <location>
        <begin position="78"/>
        <end position="93"/>
    </location>
</feature>
<gene>
    <name evidence="12" type="ORF">KP509_04G008000</name>
</gene>
<reference evidence="12" key="1">
    <citation type="submission" date="2021-08" db="EMBL/GenBank/DDBJ databases">
        <title>WGS assembly of Ceratopteris richardii.</title>
        <authorList>
            <person name="Marchant D.B."/>
            <person name="Chen G."/>
            <person name="Jenkins J."/>
            <person name="Shu S."/>
            <person name="Leebens-Mack J."/>
            <person name="Grimwood J."/>
            <person name="Schmutz J."/>
            <person name="Soltis P."/>
            <person name="Soltis D."/>
            <person name="Chen Z.-H."/>
        </authorList>
    </citation>
    <scope>NUCLEOTIDE SEQUENCE</scope>
    <source>
        <strain evidence="12">Whitten #5841</strain>
        <tissue evidence="12">Leaf</tissue>
    </source>
</reference>
<dbReference type="InterPro" id="IPR014977">
    <property type="entry name" value="WRC_dom"/>
</dbReference>
<feature type="domain" description="JmjC" evidence="10">
    <location>
        <begin position="1031"/>
        <end position="1391"/>
    </location>
</feature>
<evidence type="ECO:0000256" key="2">
    <source>
        <dbReference type="ARBA" id="ARBA00006801"/>
    </source>
</evidence>
<comment type="caution">
    <text evidence="12">The sequence shown here is derived from an EMBL/GenBank/DDBJ whole genome shotgun (WGS) entry which is preliminary data.</text>
</comment>
<dbReference type="SMART" id="SM00558">
    <property type="entry name" value="JmjC"/>
    <property type="match status" value="1"/>
</dbReference>
<evidence type="ECO:0000313" key="13">
    <source>
        <dbReference type="Proteomes" id="UP000825935"/>
    </source>
</evidence>
<evidence type="ECO:0000256" key="3">
    <source>
        <dbReference type="ARBA" id="ARBA00022723"/>
    </source>
</evidence>
<dbReference type="Pfam" id="PF10497">
    <property type="entry name" value="zf-4CXXC_R1"/>
    <property type="match status" value="1"/>
</dbReference>
<dbReference type="InterPro" id="IPR045109">
    <property type="entry name" value="LSDs-like"/>
</dbReference>
<evidence type="ECO:0000256" key="7">
    <source>
        <dbReference type="PROSITE-ProRule" id="PRU00175"/>
    </source>
</evidence>
<dbReference type="InterPro" id="IPR003347">
    <property type="entry name" value="JmjC_dom"/>
</dbReference>
<dbReference type="EMBL" id="CM035409">
    <property type="protein sequence ID" value="KAH7438268.1"/>
    <property type="molecule type" value="Genomic_DNA"/>
</dbReference>
<feature type="compositionally biased region" description="Basic and acidic residues" evidence="8">
    <location>
        <begin position="265"/>
        <end position="280"/>
    </location>
</feature>
<evidence type="ECO:0000259" key="11">
    <source>
        <dbReference type="PROSITE" id="PS51667"/>
    </source>
</evidence>
<feature type="region of interest" description="Disordered" evidence="8">
    <location>
        <begin position="215"/>
        <end position="280"/>
    </location>
</feature>
<dbReference type="Pfam" id="PF02373">
    <property type="entry name" value="JmjC"/>
    <property type="match status" value="1"/>
</dbReference>
<dbReference type="EMBL" id="CM035409">
    <property type="protein sequence ID" value="KAH7438266.1"/>
    <property type="molecule type" value="Genomic_DNA"/>
</dbReference>
<evidence type="ECO:0000256" key="6">
    <source>
        <dbReference type="ARBA" id="ARBA00023242"/>
    </source>
</evidence>
<keyword evidence="7" id="KW-0862">Zinc</keyword>
<dbReference type="Gene3D" id="2.60.120.650">
    <property type="entry name" value="Cupin"/>
    <property type="match status" value="2"/>
</dbReference>
<feature type="region of interest" description="Disordered" evidence="8">
    <location>
        <begin position="36"/>
        <end position="200"/>
    </location>
</feature>
<dbReference type="GO" id="GO:0003712">
    <property type="term" value="F:transcription coregulator activity"/>
    <property type="evidence" value="ECO:0007669"/>
    <property type="project" value="TreeGrafter"/>
</dbReference>
<accession>A0A8T2UWI7</accession>
<dbReference type="InterPro" id="IPR018866">
    <property type="entry name" value="Znf-4CXXC_R1"/>
</dbReference>
<dbReference type="Proteomes" id="UP000825935">
    <property type="component" value="Chromosome 4"/>
</dbReference>
<feature type="compositionally biased region" description="Low complexity" evidence="8">
    <location>
        <begin position="153"/>
        <end position="164"/>
    </location>
</feature>
<keyword evidence="3" id="KW-0479">Metal-binding</keyword>
<dbReference type="GO" id="GO:0000118">
    <property type="term" value="C:histone deacetylase complex"/>
    <property type="evidence" value="ECO:0007669"/>
    <property type="project" value="TreeGrafter"/>
</dbReference>
<evidence type="ECO:0000256" key="1">
    <source>
        <dbReference type="ARBA" id="ARBA00004123"/>
    </source>
</evidence>
<comment type="subcellular location">
    <subcellularLocation>
        <location evidence="1">Nucleus</location>
    </subcellularLocation>
</comment>
<feature type="compositionally biased region" description="Basic and acidic residues" evidence="8">
    <location>
        <begin position="140"/>
        <end position="150"/>
    </location>
</feature>
<evidence type="ECO:0000256" key="8">
    <source>
        <dbReference type="SAM" id="MobiDB-lite"/>
    </source>
</evidence>
<dbReference type="GO" id="GO:0008270">
    <property type="term" value="F:zinc ion binding"/>
    <property type="evidence" value="ECO:0007669"/>
    <property type="project" value="UniProtKB-KW"/>
</dbReference>
<comment type="similarity">
    <text evidence="2">Belongs to the JARID1 histone demethylase family.</text>
</comment>
<dbReference type="EMBL" id="CM035409">
    <property type="protein sequence ID" value="KAH7438269.1"/>
    <property type="molecule type" value="Genomic_DNA"/>
</dbReference>
<feature type="region of interest" description="Disordered" evidence="8">
    <location>
        <begin position="961"/>
        <end position="986"/>
    </location>
</feature>
<protein>
    <recommendedName>
        <fullName evidence="14">Lysine-specific demethylase JMJ25</fullName>
    </recommendedName>
</protein>
<evidence type="ECO:0000256" key="4">
    <source>
        <dbReference type="ARBA" id="ARBA00023015"/>
    </source>
</evidence>
<dbReference type="OrthoDB" id="1667110at2759"/>
<dbReference type="GO" id="GO:0031490">
    <property type="term" value="F:chromatin DNA binding"/>
    <property type="evidence" value="ECO:0007669"/>
    <property type="project" value="TreeGrafter"/>
</dbReference>
<dbReference type="PANTHER" id="PTHR12549">
    <property type="entry name" value="JMJC DOMAIN-CONTAINING HISTONE DEMETHYLATION PROTEIN"/>
    <property type="match status" value="1"/>
</dbReference>
<dbReference type="GO" id="GO:0032454">
    <property type="term" value="F:histone H3K9 demethylase activity"/>
    <property type="evidence" value="ECO:0007669"/>
    <property type="project" value="InterPro"/>
</dbReference>
<dbReference type="SUPFAM" id="SSF51197">
    <property type="entry name" value="Clavaminate synthase-like"/>
    <property type="match status" value="1"/>
</dbReference>
<dbReference type="Pfam" id="PF08879">
    <property type="entry name" value="WRC"/>
    <property type="match status" value="1"/>
</dbReference>
<keyword evidence="5" id="KW-0804">Transcription</keyword>
<feature type="domain" description="RING-type" evidence="9">
    <location>
        <begin position="374"/>
        <end position="421"/>
    </location>
</feature>
<evidence type="ECO:0000259" key="9">
    <source>
        <dbReference type="PROSITE" id="PS50089"/>
    </source>
</evidence>
<keyword evidence="6" id="KW-0539">Nucleus</keyword>
<name>A0A8T2UWI7_CERRI</name>
<evidence type="ECO:0000256" key="5">
    <source>
        <dbReference type="ARBA" id="ARBA00023163"/>
    </source>
</evidence>
<feature type="compositionally biased region" description="Basic and acidic residues" evidence="8">
    <location>
        <begin position="183"/>
        <end position="197"/>
    </location>
</feature>
<dbReference type="GO" id="GO:0006357">
    <property type="term" value="P:regulation of transcription by RNA polymerase II"/>
    <property type="evidence" value="ECO:0007669"/>
    <property type="project" value="TreeGrafter"/>
</dbReference>
<keyword evidence="7" id="KW-0863">Zinc-finger</keyword>
<dbReference type="InterPro" id="IPR001841">
    <property type="entry name" value="Znf_RING"/>
</dbReference>
<dbReference type="PROSITE" id="PS51667">
    <property type="entry name" value="WRC"/>
    <property type="match status" value="1"/>
</dbReference>
<proteinExistence type="inferred from homology"/>
<feature type="compositionally biased region" description="Basic and acidic residues" evidence="8">
    <location>
        <begin position="230"/>
        <end position="249"/>
    </location>
</feature>
<organism evidence="12 13">
    <name type="scientific">Ceratopteris richardii</name>
    <name type="common">Triangle waterfern</name>
    <dbReference type="NCBI Taxonomy" id="49495"/>
    <lineage>
        <taxon>Eukaryota</taxon>
        <taxon>Viridiplantae</taxon>
        <taxon>Streptophyta</taxon>
        <taxon>Embryophyta</taxon>
        <taxon>Tracheophyta</taxon>
        <taxon>Polypodiopsida</taxon>
        <taxon>Polypodiidae</taxon>
        <taxon>Polypodiales</taxon>
        <taxon>Pteridineae</taxon>
        <taxon>Pteridaceae</taxon>
        <taxon>Parkerioideae</taxon>
        <taxon>Ceratopteris</taxon>
    </lineage>
</organism>
<evidence type="ECO:0000313" key="12">
    <source>
        <dbReference type="EMBL" id="KAH7438266.1"/>
    </source>
</evidence>
<keyword evidence="13" id="KW-1185">Reference proteome</keyword>
<dbReference type="EMBL" id="CM035409">
    <property type="protein sequence ID" value="KAH7438265.1"/>
    <property type="molecule type" value="Genomic_DNA"/>
</dbReference>
<feature type="domain" description="WRC" evidence="11">
    <location>
        <begin position="16"/>
        <end position="61"/>
    </location>
</feature>
<dbReference type="PROSITE" id="PS50089">
    <property type="entry name" value="ZF_RING_2"/>
    <property type="match status" value="1"/>
</dbReference>
<feature type="compositionally biased region" description="Basic and acidic residues" evidence="8">
    <location>
        <begin position="37"/>
        <end position="47"/>
    </location>
</feature>
<keyword evidence="4" id="KW-0805">Transcription regulation</keyword>
<dbReference type="PROSITE" id="PS51184">
    <property type="entry name" value="JMJC"/>
    <property type="match status" value="1"/>
</dbReference>
<dbReference type="GO" id="GO:0000785">
    <property type="term" value="C:chromatin"/>
    <property type="evidence" value="ECO:0007669"/>
    <property type="project" value="TreeGrafter"/>
</dbReference>
<sequence length="1428" mass="161382">MNKGRKQINKVPAEVVPDEFRCKRSDGKQWRCSARAVEGKSMCEKHMVQAKKHASGTASRQPTAKRLKGSASDDKVKGKPPKQASRHIPAKKPKMLDSMDTESESDEADSETESVPDMGIYRRSASKSIQSIAKKAKKAMQKESFFERRANMSSNSKSVESGSVKVRRSVTLEHAGHSKRKTKDQEYADSLETKVHNEVSGSEWKVRDITDDVRRNVEENPHNINKRVSNKADDHEKKVRFKEDFDERKSVKKIKARSGPLKGTVSDREPNSEKRLENKTDYGMQFLLSKEESVDKVCSRANAEQQRAEDPDWKMETKAYNFERKPKTKLHYSDRNGKDSETDDDFEIQQDKGVSLCPGEKSEKRRRNKESKMCHQCQRNDKGIVIYCQKCTTKRFCLPCISRWYPEMSTEDFEEACPVCRGNCNCKACLRMKGARASSGVEDKNQNKVVGTHAEHIEALRYMLSFILPLLKRLNDQQKREMELEVNWKGHSTMEIKRSKLSPDERLYCDNCSTSIVDLYRHCSECTYDLCLECCEELREGRQPGGEQAVSAKFNIQDNVRHSCQEIIGNHTELPSWDVNNDGSIPCPPTERGGCGFRQLSLQQIGKSDFLSRLVASVEAAIGSKAPSNIQAKGLCDFCPVNKGVSYGEQLRKAANRFDGQDNFIYCPSALHRGENSLHHFQQHWMQGHPVIVRNVLDKSKGLSWEPMVMWRAVRETTKNKFAEEAKTVRAIDCLDWCEVEINIHQFFKGYTEGRMHRGGWPETLKLKDWPPANFFHERLPRHGAEFISALPFHDYTHPTRGMLNLATKLPKYSAKPDLGPKTYIAYGYHEELGRGDSVTKLHCDLSDAVNVLTHASEVKLKDFQLEKIQKFKLKKKVKARFHWKSVCVSKSMPEQELLGMEYGQQNGHASQTPSDVKVENVSDVKACATRVPEVIQESSSLGSGLQAQVSKAVRSSNNVTSMAVDNSGGPVSDMAENSEKTTCDGPIPITMDNILSEVRPLNLSQKCATDDEPGLCETNAIHPHDGTMASSKRLYNLLCERNRPCSDNHDNLVSDITEAAEGGRCNIEAADHGNSGTNMTRKDGDYSTLPSISVSKSSEEFQNHSHPNIIRNEPDPIDVQREMYALERIIDYDEPEQTCCLDGFGQSDSLRTPLEKPNCSTAVNCTPSRKEECFSTMKKDKNCSSVKANDGIGEHTTQPDEMLLPEVYVSKGCDDHVQSEEVKCTENIIVDSEHNNDIPSHEEGAIIMNESLVDDEDGKEASEFNFVASKASQSGAALWDIFRRQDVPKLRAYLNCHWREFKHVHENYLSEVIDPIHDQTIYLDEEHKRKLKEEYGVQPWTFHQFIGEAVFIPTGCPHQVRNLKSCIKVALDFVAPENVQQCVDLAGEYRLLPKDHRAKEDKLEVKKMAIFAAASAVKQLESLLAAQ</sequence>
<dbReference type="PANTHER" id="PTHR12549:SF38">
    <property type="entry name" value="JMJC DOMAIN-CONTAINING HISTONE DEMETHYLASE 2, ISOFORM A"/>
    <property type="match status" value="1"/>
</dbReference>
<evidence type="ECO:0000259" key="10">
    <source>
        <dbReference type="PROSITE" id="PS51184"/>
    </source>
</evidence>
<feature type="compositionally biased region" description="Acidic residues" evidence="8">
    <location>
        <begin position="99"/>
        <end position="114"/>
    </location>
</feature>